<sequence length="226" mass="24149">MSRPWSGLLSEADLEIYEAAGFGRTTGLGKRPALLVIDVQYRTSGSADVPILEAMKEYRTACGTHAWAAIPHIAELVRAFRARSFPVIYPHVARKTGHDVGGLASKMPALLEVDARGYEIVQEVAPEPGELLLSKVHASAFAGTPLAGYLVHLGVDSLVVTGCSTSGCVRATVVDASFLNYRVAVPHDAVFDRIQVSHAMNLFDMASKYADVLATRDLIAGLDAAD</sequence>
<accession>A0A3P4B184</accession>
<keyword evidence="4" id="KW-1185">Reference proteome</keyword>
<name>A0A3P4B184_9BURK</name>
<dbReference type="Pfam" id="PF00857">
    <property type="entry name" value="Isochorismatase"/>
    <property type="match status" value="1"/>
</dbReference>
<dbReference type="RefSeq" id="WP_124078204.1">
    <property type="nucleotide sequence ID" value="NZ_UWPJ01000008.1"/>
</dbReference>
<evidence type="ECO:0000256" key="1">
    <source>
        <dbReference type="ARBA" id="ARBA00022801"/>
    </source>
</evidence>
<keyword evidence="1 3" id="KW-0378">Hydrolase</keyword>
<feature type="domain" description="Isochorismatase-like" evidence="2">
    <location>
        <begin position="33"/>
        <end position="216"/>
    </location>
</feature>
<gene>
    <name evidence="3" type="ORF">PIGHUM_00964</name>
</gene>
<organism evidence="3 4">
    <name type="scientific">Pigmentiphaga humi</name>
    <dbReference type="NCBI Taxonomy" id="2478468"/>
    <lineage>
        <taxon>Bacteria</taxon>
        <taxon>Pseudomonadati</taxon>
        <taxon>Pseudomonadota</taxon>
        <taxon>Betaproteobacteria</taxon>
        <taxon>Burkholderiales</taxon>
        <taxon>Alcaligenaceae</taxon>
        <taxon>Pigmentiphaga</taxon>
    </lineage>
</organism>
<protein>
    <submittedName>
        <fullName evidence="3">N-carbamoylsarcosine amidase</fullName>
        <ecNumber evidence="3">3.5.1.59</ecNumber>
    </submittedName>
</protein>
<dbReference type="PANTHER" id="PTHR43540">
    <property type="entry name" value="PEROXYUREIDOACRYLATE/UREIDOACRYLATE AMIDOHYDROLASE-RELATED"/>
    <property type="match status" value="1"/>
</dbReference>
<dbReference type="SUPFAM" id="SSF52499">
    <property type="entry name" value="Isochorismatase-like hydrolases"/>
    <property type="match status" value="1"/>
</dbReference>
<proteinExistence type="predicted"/>
<dbReference type="GO" id="GO:0050127">
    <property type="term" value="F:N-carbamoylsarcosine amidase activity"/>
    <property type="evidence" value="ECO:0007669"/>
    <property type="project" value="UniProtKB-EC"/>
</dbReference>
<dbReference type="InterPro" id="IPR036380">
    <property type="entry name" value="Isochorismatase-like_sf"/>
</dbReference>
<dbReference type="PANTHER" id="PTHR43540:SF1">
    <property type="entry name" value="ISOCHORISMATASE HYDROLASE"/>
    <property type="match status" value="1"/>
</dbReference>
<dbReference type="InterPro" id="IPR000868">
    <property type="entry name" value="Isochorismatase-like_dom"/>
</dbReference>
<evidence type="ECO:0000313" key="4">
    <source>
        <dbReference type="Proteomes" id="UP000277294"/>
    </source>
</evidence>
<reference evidence="3 4" key="1">
    <citation type="submission" date="2018-10" db="EMBL/GenBank/DDBJ databases">
        <authorList>
            <person name="Criscuolo A."/>
        </authorList>
    </citation>
    <scope>NUCLEOTIDE SEQUENCE [LARGE SCALE GENOMIC DNA]</scope>
    <source>
        <strain evidence="3">DnA1</strain>
    </source>
</reference>
<dbReference type="OrthoDB" id="5360912at2"/>
<dbReference type="InterPro" id="IPR050272">
    <property type="entry name" value="Isochorismatase-like_hydrls"/>
</dbReference>
<dbReference type="EC" id="3.5.1.59" evidence="3"/>
<dbReference type="EMBL" id="UWPJ01000008">
    <property type="protein sequence ID" value="VCU68905.1"/>
    <property type="molecule type" value="Genomic_DNA"/>
</dbReference>
<evidence type="ECO:0000313" key="3">
    <source>
        <dbReference type="EMBL" id="VCU68905.1"/>
    </source>
</evidence>
<dbReference type="Proteomes" id="UP000277294">
    <property type="component" value="Unassembled WGS sequence"/>
</dbReference>
<evidence type="ECO:0000259" key="2">
    <source>
        <dbReference type="Pfam" id="PF00857"/>
    </source>
</evidence>
<dbReference type="AlphaFoldDB" id="A0A3P4B184"/>
<dbReference type="Gene3D" id="3.40.50.850">
    <property type="entry name" value="Isochorismatase-like"/>
    <property type="match status" value="1"/>
</dbReference>